<feature type="compositionally biased region" description="Basic and acidic residues" evidence="1">
    <location>
        <begin position="303"/>
        <end position="314"/>
    </location>
</feature>
<evidence type="ECO:0000313" key="3">
    <source>
        <dbReference type="EMBL" id="GAA4058727.1"/>
    </source>
</evidence>
<gene>
    <name evidence="3" type="ORF">GCM10022233_34380</name>
</gene>
<feature type="domain" description="Aconitase A/isopropylmalate dehydratase small subunit swivel" evidence="2">
    <location>
        <begin position="94"/>
        <end position="219"/>
    </location>
</feature>
<comment type="caution">
    <text evidence="3">The sequence shown here is derived from an EMBL/GenBank/DDBJ whole genome shotgun (WGS) entry which is preliminary data.</text>
</comment>
<dbReference type="RefSeq" id="WP_345013490.1">
    <property type="nucleotide sequence ID" value="NZ_BAAAZY010000010.1"/>
</dbReference>
<dbReference type="EMBL" id="BAAAZY010000010">
    <property type="protein sequence ID" value="GAA4058727.1"/>
    <property type="molecule type" value="Genomic_DNA"/>
</dbReference>
<evidence type="ECO:0000256" key="1">
    <source>
        <dbReference type="SAM" id="MobiDB-lite"/>
    </source>
</evidence>
<sequence>MRREAPPSTTITAPIRKGTQAWQEIEAPGGTRFPWHPESTYVRRPPHLTNLSAHPPAEVRIDRARILLRLGDNVTTDHISPAGAIPAAGAAGQWLAERGVARRDLNQYSTRRSNHEVMLRGAFTNAAVTNLLLDEAPPGPGGHAYTADGTHILPVHQAAPTYREAGYDLVVVAGRNYGASSSRDWAAKAQALLGVRAVIAGSYERIHRSNLIGRACCPWSSPRETTRRPTPSPASRSSPSRVRQPDRRHQPRRPAPAGGDGRPGDRGTAAADLLPAGAGLSPAPRHPAVRRPPRPLLVAMSRTDPDRVRYTSTG</sequence>
<dbReference type="InterPro" id="IPR000573">
    <property type="entry name" value="AconitaseA/IPMdHydase_ssu_swvl"/>
</dbReference>
<evidence type="ECO:0000259" key="2">
    <source>
        <dbReference type="Pfam" id="PF00694"/>
    </source>
</evidence>
<dbReference type="Pfam" id="PF00694">
    <property type="entry name" value="Aconitase_C"/>
    <property type="match status" value="1"/>
</dbReference>
<name>A0ABP7V3V4_9ACTN</name>
<dbReference type="InterPro" id="IPR006249">
    <property type="entry name" value="Aconitase/IRP2"/>
</dbReference>
<organism evidence="3 4">
    <name type="scientific">Streptomyces shaanxiensis</name>
    <dbReference type="NCBI Taxonomy" id="653357"/>
    <lineage>
        <taxon>Bacteria</taxon>
        <taxon>Bacillati</taxon>
        <taxon>Actinomycetota</taxon>
        <taxon>Actinomycetes</taxon>
        <taxon>Kitasatosporales</taxon>
        <taxon>Streptomycetaceae</taxon>
        <taxon>Streptomyces</taxon>
    </lineage>
</organism>
<dbReference type="Proteomes" id="UP001499984">
    <property type="component" value="Unassembled WGS sequence"/>
</dbReference>
<dbReference type="PANTHER" id="PTHR11670">
    <property type="entry name" value="ACONITASE/IRON-RESPONSIVE ELEMENT FAMILY MEMBER"/>
    <property type="match status" value="1"/>
</dbReference>
<protein>
    <recommendedName>
        <fullName evidence="2">Aconitase A/isopropylmalate dehydratase small subunit swivel domain-containing protein</fullName>
    </recommendedName>
</protein>
<feature type="region of interest" description="Disordered" evidence="1">
    <location>
        <begin position="215"/>
        <end position="314"/>
    </location>
</feature>
<dbReference type="InterPro" id="IPR015928">
    <property type="entry name" value="Aconitase/3IPM_dehydase_swvl"/>
</dbReference>
<feature type="compositionally biased region" description="Low complexity" evidence="1">
    <location>
        <begin position="233"/>
        <end position="242"/>
    </location>
</feature>
<dbReference type="SUPFAM" id="SSF52016">
    <property type="entry name" value="LeuD/IlvD-like"/>
    <property type="match status" value="1"/>
</dbReference>
<accession>A0ABP7V3V4</accession>
<feature type="compositionally biased region" description="Low complexity" evidence="1">
    <location>
        <begin position="266"/>
        <end position="283"/>
    </location>
</feature>
<dbReference type="Gene3D" id="3.20.19.10">
    <property type="entry name" value="Aconitase, domain 4"/>
    <property type="match status" value="1"/>
</dbReference>
<proteinExistence type="predicted"/>
<evidence type="ECO:0000313" key="4">
    <source>
        <dbReference type="Proteomes" id="UP001499984"/>
    </source>
</evidence>
<dbReference type="Gene3D" id="6.10.190.10">
    <property type="match status" value="1"/>
</dbReference>
<reference evidence="4" key="1">
    <citation type="journal article" date="2019" name="Int. J. Syst. Evol. Microbiol.">
        <title>The Global Catalogue of Microorganisms (GCM) 10K type strain sequencing project: providing services to taxonomists for standard genome sequencing and annotation.</title>
        <authorList>
            <consortium name="The Broad Institute Genomics Platform"/>
            <consortium name="The Broad Institute Genome Sequencing Center for Infectious Disease"/>
            <person name="Wu L."/>
            <person name="Ma J."/>
        </authorList>
    </citation>
    <scope>NUCLEOTIDE SEQUENCE [LARGE SCALE GENOMIC DNA]</scope>
    <source>
        <strain evidence="4">JCM 16925</strain>
    </source>
</reference>
<keyword evidence="4" id="KW-1185">Reference proteome</keyword>